<dbReference type="GO" id="GO:0016740">
    <property type="term" value="F:transferase activity"/>
    <property type="evidence" value="ECO:0007669"/>
    <property type="project" value="UniProtKB-KW"/>
</dbReference>
<evidence type="ECO:0000313" key="4">
    <source>
        <dbReference type="Proteomes" id="UP000503264"/>
    </source>
</evidence>
<keyword evidence="1" id="KW-0732">Signal</keyword>
<accession>A0A6G5QG85</accession>
<dbReference type="PROSITE" id="PS50206">
    <property type="entry name" value="RHODANESE_3"/>
    <property type="match status" value="1"/>
</dbReference>
<dbReference type="InterPro" id="IPR036873">
    <property type="entry name" value="Rhodanese-like_dom_sf"/>
</dbReference>
<keyword evidence="3" id="KW-0808">Transferase</keyword>
<dbReference type="RefSeq" id="WP_171993718.1">
    <property type="nucleotide sequence ID" value="NZ_CP012542.1"/>
</dbReference>
<dbReference type="Proteomes" id="UP000503264">
    <property type="component" value="Chromosome"/>
</dbReference>
<keyword evidence="4" id="KW-1185">Reference proteome</keyword>
<proteinExistence type="predicted"/>
<reference evidence="3 4" key="1">
    <citation type="submission" date="2016-07" db="EMBL/GenBank/DDBJ databases">
        <title>Comparative genomics of the Campylobacter concisus group.</title>
        <authorList>
            <person name="Miller W.G."/>
            <person name="Yee E."/>
            <person name="Chapman M.H."/>
            <person name="Huynh S."/>
            <person name="Bono J.L."/>
            <person name="On S.L.W."/>
            <person name="StLeger J."/>
            <person name="Foster G."/>
            <person name="Parker C.T."/>
        </authorList>
    </citation>
    <scope>NUCLEOTIDE SEQUENCE [LARGE SCALE GENOMIC DNA]</scope>
    <source>
        <strain evidence="3 4">CCUG 21559</strain>
    </source>
</reference>
<sequence>MKWILLLSFCVVSMFARITHVEATPSNIANVKQLVDIRTEFEIQETGLIEGAVNVVFTKEQDKFYKDKFIDELKQHIDITKPFALICRTGRRSGKVAEWIDSDQFDITHFSGGINELIKNGYKITQ</sequence>
<gene>
    <name evidence="3" type="ORF">CMUC_0934</name>
</gene>
<feature type="chain" id="PRO_5026283791" evidence="1">
    <location>
        <begin position="19"/>
        <end position="126"/>
    </location>
</feature>
<dbReference type="Pfam" id="PF00581">
    <property type="entry name" value="Rhodanese"/>
    <property type="match status" value="1"/>
</dbReference>
<dbReference type="EMBL" id="CP012542">
    <property type="protein sequence ID" value="QCD44723.1"/>
    <property type="molecule type" value="Genomic_DNA"/>
</dbReference>
<protein>
    <submittedName>
        <fullName evidence="3">Putative rhodanese-related sulfurtransferase</fullName>
    </submittedName>
</protein>
<dbReference type="InterPro" id="IPR001763">
    <property type="entry name" value="Rhodanese-like_dom"/>
</dbReference>
<name>A0A6G5QG85_9BACT</name>
<feature type="domain" description="Rhodanese" evidence="2">
    <location>
        <begin position="33"/>
        <end position="126"/>
    </location>
</feature>
<feature type="signal peptide" evidence="1">
    <location>
        <begin position="1"/>
        <end position="18"/>
    </location>
</feature>
<evidence type="ECO:0000256" key="1">
    <source>
        <dbReference type="SAM" id="SignalP"/>
    </source>
</evidence>
<dbReference type="Gene3D" id="3.40.250.10">
    <property type="entry name" value="Rhodanese-like domain"/>
    <property type="match status" value="1"/>
</dbReference>
<organism evidence="3 4">
    <name type="scientific">Campylobacter mucosalis CCUG 21559</name>
    <dbReference type="NCBI Taxonomy" id="1032067"/>
    <lineage>
        <taxon>Bacteria</taxon>
        <taxon>Pseudomonadati</taxon>
        <taxon>Campylobacterota</taxon>
        <taxon>Epsilonproteobacteria</taxon>
        <taxon>Campylobacterales</taxon>
        <taxon>Campylobacteraceae</taxon>
        <taxon>Campylobacter</taxon>
    </lineage>
</organism>
<dbReference type="AlphaFoldDB" id="A0A6G5QG85"/>
<evidence type="ECO:0000313" key="3">
    <source>
        <dbReference type="EMBL" id="QCD44723.1"/>
    </source>
</evidence>
<dbReference type="SUPFAM" id="SSF52821">
    <property type="entry name" value="Rhodanese/Cell cycle control phosphatase"/>
    <property type="match status" value="1"/>
</dbReference>
<evidence type="ECO:0000259" key="2">
    <source>
        <dbReference type="PROSITE" id="PS50206"/>
    </source>
</evidence>